<dbReference type="EMBL" id="BGPR01002490">
    <property type="protein sequence ID" value="GBM74353.1"/>
    <property type="molecule type" value="Genomic_DNA"/>
</dbReference>
<organism evidence="1 2">
    <name type="scientific">Araneus ventricosus</name>
    <name type="common">Orbweaver spider</name>
    <name type="synonym">Epeira ventricosa</name>
    <dbReference type="NCBI Taxonomy" id="182803"/>
    <lineage>
        <taxon>Eukaryota</taxon>
        <taxon>Metazoa</taxon>
        <taxon>Ecdysozoa</taxon>
        <taxon>Arthropoda</taxon>
        <taxon>Chelicerata</taxon>
        <taxon>Arachnida</taxon>
        <taxon>Araneae</taxon>
        <taxon>Araneomorphae</taxon>
        <taxon>Entelegynae</taxon>
        <taxon>Araneoidea</taxon>
        <taxon>Araneidae</taxon>
        <taxon>Araneus</taxon>
    </lineage>
</organism>
<sequence length="90" mass="10411">MRVVQGLSFSTFRREHRSRNSIVENWSVCASTNVKTYLNKLAATFYEEGSGERVHLYDKCLSLHDDYAKKKLSLYLTPANEIILLLILFP</sequence>
<name>A0A4Y2I9K6_ARAVE</name>
<comment type="caution">
    <text evidence="1">The sequence shown here is derived from an EMBL/GenBank/DDBJ whole genome shotgun (WGS) entry which is preliminary data.</text>
</comment>
<evidence type="ECO:0000313" key="1">
    <source>
        <dbReference type="EMBL" id="GBM74353.1"/>
    </source>
</evidence>
<keyword evidence="2" id="KW-1185">Reference proteome</keyword>
<evidence type="ECO:0000313" key="2">
    <source>
        <dbReference type="Proteomes" id="UP000499080"/>
    </source>
</evidence>
<reference evidence="1 2" key="1">
    <citation type="journal article" date="2019" name="Sci. Rep.">
        <title>Orb-weaving spider Araneus ventricosus genome elucidates the spidroin gene catalogue.</title>
        <authorList>
            <person name="Kono N."/>
            <person name="Nakamura H."/>
            <person name="Ohtoshi R."/>
            <person name="Moran D.A.P."/>
            <person name="Shinohara A."/>
            <person name="Yoshida Y."/>
            <person name="Fujiwara M."/>
            <person name="Mori M."/>
            <person name="Tomita M."/>
            <person name="Arakawa K."/>
        </authorList>
    </citation>
    <scope>NUCLEOTIDE SEQUENCE [LARGE SCALE GENOMIC DNA]</scope>
</reference>
<accession>A0A4Y2I9K6</accession>
<gene>
    <name evidence="1" type="ORF">AVEN_113386_1</name>
</gene>
<dbReference type="Proteomes" id="UP000499080">
    <property type="component" value="Unassembled WGS sequence"/>
</dbReference>
<protein>
    <submittedName>
        <fullName evidence="1">Uncharacterized protein</fullName>
    </submittedName>
</protein>
<dbReference type="AlphaFoldDB" id="A0A4Y2I9K6"/>
<proteinExistence type="predicted"/>